<gene>
    <name evidence="2" type="ORF">CRENBAI_020695</name>
</gene>
<keyword evidence="3" id="KW-1185">Reference proteome</keyword>
<dbReference type="Proteomes" id="UP001311232">
    <property type="component" value="Unassembled WGS sequence"/>
</dbReference>
<protein>
    <submittedName>
        <fullName evidence="2">Uncharacterized protein</fullName>
    </submittedName>
</protein>
<dbReference type="EMBL" id="JAHHUM010001159">
    <property type="protein sequence ID" value="KAK5614538.1"/>
    <property type="molecule type" value="Genomic_DNA"/>
</dbReference>
<evidence type="ECO:0000313" key="3">
    <source>
        <dbReference type="Proteomes" id="UP001311232"/>
    </source>
</evidence>
<accession>A0AAV9S0D1</accession>
<comment type="caution">
    <text evidence="2">The sequence shown here is derived from an EMBL/GenBank/DDBJ whole genome shotgun (WGS) entry which is preliminary data.</text>
</comment>
<feature type="region of interest" description="Disordered" evidence="1">
    <location>
        <begin position="128"/>
        <end position="203"/>
    </location>
</feature>
<feature type="compositionally biased region" description="Basic and acidic residues" evidence="1">
    <location>
        <begin position="182"/>
        <end position="203"/>
    </location>
</feature>
<feature type="compositionally biased region" description="Low complexity" evidence="1">
    <location>
        <begin position="159"/>
        <end position="175"/>
    </location>
</feature>
<evidence type="ECO:0000313" key="2">
    <source>
        <dbReference type="EMBL" id="KAK5614538.1"/>
    </source>
</evidence>
<reference evidence="2 3" key="1">
    <citation type="submission" date="2021-06" db="EMBL/GenBank/DDBJ databases">
        <authorList>
            <person name="Palmer J.M."/>
        </authorList>
    </citation>
    <scope>NUCLEOTIDE SEQUENCE [LARGE SCALE GENOMIC DNA]</scope>
    <source>
        <strain evidence="2 3">MEX-2019</strain>
        <tissue evidence="2">Muscle</tissue>
    </source>
</reference>
<organism evidence="2 3">
    <name type="scientific">Crenichthys baileyi</name>
    <name type="common">White River springfish</name>
    <dbReference type="NCBI Taxonomy" id="28760"/>
    <lineage>
        <taxon>Eukaryota</taxon>
        <taxon>Metazoa</taxon>
        <taxon>Chordata</taxon>
        <taxon>Craniata</taxon>
        <taxon>Vertebrata</taxon>
        <taxon>Euteleostomi</taxon>
        <taxon>Actinopterygii</taxon>
        <taxon>Neopterygii</taxon>
        <taxon>Teleostei</taxon>
        <taxon>Neoteleostei</taxon>
        <taxon>Acanthomorphata</taxon>
        <taxon>Ovalentaria</taxon>
        <taxon>Atherinomorphae</taxon>
        <taxon>Cyprinodontiformes</taxon>
        <taxon>Goodeidae</taxon>
        <taxon>Crenichthys</taxon>
    </lineage>
</organism>
<proteinExistence type="predicted"/>
<name>A0AAV9S0D1_9TELE</name>
<dbReference type="AlphaFoldDB" id="A0AAV9S0D1"/>
<evidence type="ECO:0000256" key="1">
    <source>
        <dbReference type="SAM" id="MobiDB-lite"/>
    </source>
</evidence>
<sequence>MTKTICQCLALKLRTVMKIGGKPGTWRSPGGGGRCFPSSLMSSGVFKQEAPFYQALSSTTCSWCCLTSSTVLSSWSVRIPLLLAEYSPRLPRCVPEHPVILCKLKLVTNFPVSPEHFLHVGQIVFSGPPMAPHPSPQSPNHRGSTPTKPGTPRRHHPRSCTGSHSTGSPSSHYTSIASPSCDLDKRTKGPDVSRDLDPHHAVL</sequence>